<evidence type="ECO:0000256" key="4">
    <source>
        <dbReference type="ARBA" id="ARBA00022927"/>
    </source>
</evidence>
<keyword evidence="3 9" id="KW-0812">Transmembrane</keyword>
<feature type="transmembrane region" description="Helical" evidence="9">
    <location>
        <begin position="6"/>
        <end position="25"/>
    </location>
</feature>
<organism evidence="10">
    <name type="scientific">uncultured marine group II/III euryarchaeote AD1000_104_B06</name>
    <dbReference type="NCBI Taxonomy" id="1457712"/>
    <lineage>
        <taxon>Archaea</taxon>
        <taxon>Methanobacteriati</taxon>
        <taxon>Methanobacteriota</taxon>
        <taxon>environmental samples</taxon>
    </lineage>
</organism>
<evidence type="ECO:0000256" key="6">
    <source>
        <dbReference type="ARBA" id="ARBA00023010"/>
    </source>
</evidence>
<sequence length="73" mass="7766">MVDSMAVGTTEMAILIGIAVLFFGAKKIPELARSLGLAKGEYEMAVSEVRNPSEAERDMDRGGVSEEASSESE</sequence>
<dbReference type="AlphaFoldDB" id="A0A075FHY7"/>
<evidence type="ECO:0000313" key="10">
    <source>
        <dbReference type="EMBL" id="AIE91030.1"/>
    </source>
</evidence>
<keyword evidence="6" id="KW-0811">Translocation</keyword>
<dbReference type="InterPro" id="IPR003369">
    <property type="entry name" value="TatA/B/E"/>
</dbReference>
<keyword evidence="7 9" id="KW-0472">Membrane</keyword>
<reference evidence="10" key="1">
    <citation type="journal article" date="2014" name="Genome Biol. Evol.">
        <title>Pangenome evidence for extensive interdomain horizontal transfer affecting lineage core and shell genes in uncultured planktonic thaumarchaeota and euryarchaeota.</title>
        <authorList>
            <person name="Deschamps P."/>
            <person name="Zivanovic Y."/>
            <person name="Moreira D."/>
            <person name="Rodriguez-Valera F."/>
            <person name="Lopez-Garcia P."/>
        </authorList>
    </citation>
    <scope>NUCLEOTIDE SEQUENCE</scope>
</reference>
<evidence type="ECO:0000256" key="9">
    <source>
        <dbReference type="SAM" id="Phobius"/>
    </source>
</evidence>
<evidence type="ECO:0000256" key="3">
    <source>
        <dbReference type="ARBA" id="ARBA00022692"/>
    </source>
</evidence>
<evidence type="ECO:0000256" key="5">
    <source>
        <dbReference type="ARBA" id="ARBA00022989"/>
    </source>
</evidence>
<feature type="compositionally biased region" description="Basic and acidic residues" evidence="8">
    <location>
        <begin position="51"/>
        <end position="64"/>
    </location>
</feature>
<evidence type="ECO:0000256" key="2">
    <source>
        <dbReference type="ARBA" id="ARBA00022448"/>
    </source>
</evidence>
<dbReference type="Gene3D" id="1.20.5.3310">
    <property type="match status" value="1"/>
</dbReference>
<protein>
    <submittedName>
        <fullName evidence="10">Sec-independent protein secretion pathway component</fullName>
    </submittedName>
</protein>
<dbReference type="EMBL" id="KF900325">
    <property type="protein sequence ID" value="AIE91030.1"/>
    <property type="molecule type" value="Genomic_DNA"/>
</dbReference>
<comment type="subcellular location">
    <subcellularLocation>
        <location evidence="1">Membrane</location>
        <topology evidence="1">Single-pass membrane protein</topology>
    </subcellularLocation>
</comment>
<evidence type="ECO:0000256" key="1">
    <source>
        <dbReference type="ARBA" id="ARBA00004167"/>
    </source>
</evidence>
<dbReference type="GO" id="GO:0016020">
    <property type="term" value="C:membrane"/>
    <property type="evidence" value="ECO:0007669"/>
    <property type="project" value="UniProtKB-ARBA"/>
</dbReference>
<keyword evidence="2" id="KW-0813">Transport</keyword>
<name>A0A075FHY7_9EURY</name>
<evidence type="ECO:0000256" key="7">
    <source>
        <dbReference type="ARBA" id="ARBA00023136"/>
    </source>
</evidence>
<keyword evidence="4" id="KW-0653">Protein transport</keyword>
<dbReference type="Pfam" id="PF02416">
    <property type="entry name" value="TatA_B_E"/>
    <property type="match status" value="1"/>
</dbReference>
<dbReference type="PANTHER" id="PTHR42982">
    <property type="entry name" value="SEC-INDEPENDENT PROTEIN TRANSLOCASE PROTEIN TATA"/>
    <property type="match status" value="1"/>
</dbReference>
<dbReference type="PANTHER" id="PTHR42982:SF1">
    <property type="entry name" value="SEC-INDEPENDENT PROTEIN TRANSLOCASE PROTEIN TATA"/>
    <property type="match status" value="1"/>
</dbReference>
<proteinExistence type="predicted"/>
<accession>A0A075FHY7</accession>
<dbReference type="GO" id="GO:0015031">
    <property type="term" value="P:protein transport"/>
    <property type="evidence" value="ECO:0007669"/>
    <property type="project" value="UniProtKB-KW"/>
</dbReference>
<evidence type="ECO:0000256" key="8">
    <source>
        <dbReference type="SAM" id="MobiDB-lite"/>
    </source>
</evidence>
<keyword evidence="5 9" id="KW-1133">Transmembrane helix</keyword>
<feature type="region of interest" description="Disordered" evidence="8">
    <location>
        <begin position="48"/>
        <end position="73"/>
    </location>
</feature>